<organism evidence="6 7">
    <name type="scientific">Phytophthora lilii</name>
    <dbReference type="NCBI Taxonomy" id="2077276"/>
    <lineage>
        <taxon>Eukaryota</taxon>
        <taxon>Sar</taxon>
        <taxon>Stramenopiles</taxon>
        <taxon>Oomycota</taxon>
        <taxon>Peronosporomycetes</taxon>
        <taxon>Peronosporales</taxon>
        <taxon>Peronosporaceae</taxon>
        <taxon>Phytophthora</taxon>
    </lineage>
</organism>
<evidence type="ECO:0000313" key="7">
    <source>
        <dbReference type="Proteomes" id="UP001165083"/>
    </source>
</evidence>
<keyword evidence="3" id="KW-0949">S-adenosyl-L-methionine</keyword>
<dbReference type="EMBL" id="BSXW01000521">
    <property type="protein sequence ID" value="GMF24516.1"/>
    <property type="molecule type" value="Genomic_DNA"/>
</dbReference>
<dbReference type="InterPro" id="IPR029063">
    <property type="entry name" value="SAM-dependent_MTases_sf"/>
</dbReference>
<evidence type="ECO:0000313" key="6">
    <source>
        <dbReference type="EMBL" id="GMF24516.1"/>
    </source>
</evidence>
<gene>
    <name evidence="6" type="ORF">Plil01_001006800</name>
</gene>
<sequence>MNAIVLRRRARPLRRLLQAPATLRHIRSQQTVQEALREVRDRLRRELSAPSGLDAASSAAKALVADALQPRLASSSDVFFHGERQLAEQEAARLRESVEQRAKGEPLAYVLGRKEFWSLEFEVTRDTLIPRSDSEVLIETLVVGGRPPHGAELLRLTQRFSLCWLTWQDQFHPQTPLRILDVGTGSGCLLLSALSEFPRATGVGIDISPGALAVAKQNARIHDFDGRAEFLLRDLQALPQLRADVVEDEELYQRFDVILCNPPYIPCQELHLVGPDVLEYEPHLALFSDGGPTAPNSGADPEGLRMYRLVYESVARLFKDSTKPRHSSTRNCLLMEIGSQAQAQAVQKLFFNVTQAPTGSHLEFERFLFDANGKYRGLLFLSP</sequence>
<dbReference type="PANTHER" id="PTHR18895">
    <property type="entry name" value="HEMK METHYLTRANSFERASE"/>
    <property type="match status" value="1"/>
</dbReference>
<dbReference type="InterPro" id="IPR050320">
    <property type="entry name" value="N5-glutamine_MTase"/>
</dbReference>
<evidence type="ECO:0000256" key="2">
    <source>
        <dbReference type="ARBA" id="ARBA00022679"/>
    </source>
</evidence>
<dbReference type="Gene3D" id="1.10.8.10">
    <property type="entry name" value="DNA helicase RuvA subunit, C-terminal domain"/>
    <property type="match status" value="1"/>
</dbReference>
<name>A0A9W6U2C0_9STRA</name>
<dbReference type="Pfam" id="PF17827">
    <property type="entry name" value="PrmC_N"/>
    <property type="match status" value="1"/>
</dbReference>
<dbReference type="GO" id="GO:0003676">
    <property type="term" value="F:nucleic acid binding"/>
    <property type="evidence" value="ECO:0007669"/>
    <property type="project" value="InterPro"/>
</dbReference>
<evidence type="ECO:0000256" key="1">
    <source>
        <dbReference type="ARBA" id="ARBA00022603"/>
    </source>
</evidence>
<dbReference type="GO" id="GO:0036009">
    <property type="term" value="F:protein-glutamine N-methyltransferase activity"/>
    <property type="evidence" value="ECO:0007669"/>
    <property type="project" value="TreeGrafter"/>
</dbReference>
<evidence type="ECO:0000259" key="5">
    <source>
        <dbReference type="Pfam" id="PF17827"/>
    </source>
</evidence>
<dbReference type="Gene3D" id="3.40.50.150">
    <property type="entry name" value="Vaccinia Virus protein VP39"/>
    <property type="match status" value="1"/>
</dbReference>
<dbReference type="Proteomes" id="UP001165083">
    <property type="component" value="Unassembled WGS sequence"/>
</dbReference>
<feature type="domain" description="Methyltransferase" evidence="4">
    <location>
        <begin position="177"/>
        <end position="261"/>
    </location>
</feature>
<dbReference type="InterPro" id="IPR002052">
    <property type="entry name" value="DNA_methylase_N6_adenine_CS"/>
</dbReference>
<dbReference type="InterPro" id="IPR040758">
    <property type="entry name" value="PrmC_N"/>
</dbReference>
<protein>
    <submittedName>
        <fullName evidence="6">Unnamed protein product</fullName>
    </submittedName>
</protein>
<dbReference type="SUPFAM" id="SSF53335">
    <property type="entry name" value="S-adenosyl-L-methionine-dependent methyltransferases"/>
    <property type="match status" value="1"/>
</dbReference>
<reference evidence="6" key="1">
    <citation type="submission" date="2023-04" db="EMBL/GenBank/DDBJ databases">
        <title>Phytophthora lilii NBRC 32176.</title>
        <authorList>
            <person name="Ichikawa N."/>
            <person name="Sato H."/>
            <person name="Tonouchi N."/>
        </authorList>
    </citation>
    <scope>NUCLEOTIDE SEQUENCE</scope>
    <source>
        <strain evidence="6">NBRC 32176</strain>
    </source>
</reference>
<dbReference type="PANTHER" id="PTHR18895:SF74">
    <property type="entry name" value="MTRF1L RELEASE FACTOR GLUTAMINE METHYLTRANSFERASE"/>
    <property type="match status" value="1"/>
</dbReference>
<evidence type="ECO:0000259" key="4">
    <source>
        <dbReference type="Pfam" id="PF13847"/>
    </source>
</evidence>
<evidence type="ECO:0000256" key="3">
    <source>
        <dbReference type="ARBA" id="ARBA00022691"/>
    </source>
</evidence>
<dbReference type="AlphaFoldDB" id="A0A9W6U2C0"/>
<keyword evidence="1" id="KW-0489">Methyltransferase</keyword>
<dbReference type="InterPro" id="IPR025714">
    <property type="entry name" value="Methyltranfer_dom"/>
</dbReference>
<dbReference type="PROSITE" id="PS00092">
    <property type="entry name" value="N6_MTASE"/>
    <property type="match status" value="1"/>
</dbReference>
<keyword evidence="7" id="KW-1185">Reference proteome</keyword>
<feature type="domain" description="Release factor glutamine methyltransferase N-terminal" evidence="5">
    <location>
        <begin position="34"/>
        <end position="112"/>
    </location>
</feature>
<dbReference type="Pfam" id="PF13847">
    <property type="entry name" value="Methyltransf_31"/>
    <property type="match status" value="1"/>
</dbReference>
<comment type="caution">
    <text evidence="6">The sequence shown here is derived from an EMBL/GenBank/DDBJ whole genome shotgun (WGS) entry which is preliminary data.</text>
</comment>
<accession>A0A9W6U2C0</accession>
<keyword evidence="2" id="KW-0808">Transferase</keyword>
<proteinExistence type="predicted"/>
<dbReference type="NCBIfam" id="TIGR00536">
    <property type="entry name" value="hemK_fam"/>
    <property type="match status" value="1"/>
</dbReference>
<dbReference type="GO" id="GO:0032259">
    <property type="term" value="P:methylation"/>
    <property type="evidence" value="ECO:0007669"/>
    <property type="project" value="UniProtKB-KW"/>
</dbReference>
<dbReference type="CDD" id="cd02440">
    <property type="entry name" value="AdoMet_MTases"/>
    <property type="match status" value="1"/>
</dbReference>
<dbReference type="InterPro" id="IPR004556">
    <property type="entry name" value="HemK-like"/>
</dbReference>
<dbReference type="OrthoDB" id="269872at2759"/>